<dbReference type="Pfam" id="PF01042">
    <property type="entry name" value="Ribonuc_L-PSP"/>
    <property type="match status" value="1"/>
</dbReference>
<keyword evidence="3" id="KW-1185">Reference proteome</keyword>
<dbReference type="CDD" id="cd00448">
    <property type="entry name" value="YjgF_YER057c_UK114_family"/>
    <property type="match status" value="1"/>
</dbReference>
<reference evidence="3" key="1">
    <citation type="journal article" date="2019" name="Int. J. Syst. Evol. Microbiol.">
        <title>The Global Catalogue of Microorganisms (GCM) 10K type strain sequencing project: providing services to taxonomists for standard genome sequencing and annotation.</title>
        <authorList>
            <consortium name="The Broad Institute Genomics Platform"/>
            <consortium name="The Broad Institute Genome Sequencing Center for Infectious Disease"/>
            <person name="Wu L."/>
            <person name="Ma J."/>
        </authorList>
    </citation>
    <scope>NUCLEOTIDE SEQUENCE [LARGE SCALE GENOMIC DNA]</scope>
    <source>
        <strain evidence="3">JCM 18326</strain>
    </source>
</reference>
<dbReference type="InterPro" id="IPR006175">
    <property type="entry name" value="YjgF/YER057c/UK114"/>
</dbReference>
<sequence length="125" mass="13632">MKKIITSDKAPAPLGPYNQAIEANGTLYVSGQIAIDASTDTLITGDVEKETILVMKNIGYILEEAGYTYSDIIKCSIFIKDMNDFGKINEIYGSYFGEDAPARETVEVARLPKDVSVEISCIAVK</sequence>
<dbReference type="PANTHER" id="PTHR11803">
    <property type="entry name" value="2-IMINOBUTANOATE/2-IMINOPROPANOATE DEAMINASE RIDA"/>
    <property type="match status" value="1"/>
</dbReference>
<dbReference type="RefSeq" id="WP_345374115.1">
    <property type="nucleotide sequence ID" value="NZ_BAABJX010000055.1"/>
</dbReference>
<accession>A0ABP9DJE8</accession>
<dbReference type="InterPro" id="IPR035959">
    <property type="entry name" value="RutC-like_sf"/>
</dbReference>
<evidence type="ECO:0000313" key="2">
    <source>
        <dbReference type="EMBL" id="GAA4847090.1"/>
    </source>
</evidence>
<dbReference type="SUPFAM" id="SSF55298">
    <property type="entry name" value="YjgF-like"/>
    <property type="match status" value="1"/>
</dbReference>
<proteinExistence type="inferred from homology"/>
<protein>
    <submittedName>
        <fullName evidence="2">RidA family protein</fullName>
    </submittedName>
</protein>
<comment type="similarity">
    <text evidence="1">Belongs to the RutC family.</text>
</comment>
<dbReference type="PANTHER" id="PTHR11803:SF39">
    <property type="entry name" value="2-IMINOBUTANOATE_2-IMINOPROPANOATE DEAMINASE"/>
    <property type="match status" value="1"/>
</dbReference>
<organism evidence="2 3">
    <name type="scientific">Algivirga pacifica</name>
    <dbReference type="NCBI Taxonomy" id="1162670"/>
    <lineage>
        <taxon>Bacteria</taxon>
        <taxon>Pseudomonadati</taxon>
        <taxon>Bacteroidota</taxon>
        <taxon>Cytophagia</taxon>
        <taxon>Cytophagales</taxon>
        <taxon>Flammeovirgaceae</taxon>
        <taxon>Algivirga</taxon>
    </lineage>
</organism>
<evidence type="ECO:0000256" key="1">
    <source>
        <dbReference type="ARBA" id="ARBA00010552"/>
    </source>
</evidence>
<dbReference type="InterPro" id="IPR006056">
    <property type="entry name" value="RidA"/>
</dbReference>
<gene>
    <name evidence="2" type="ORF">GCM10023331_34760</name>
</gene>
<dbReference type="Proteomes" id="UP001500298">
    <property type="component" value="Unassembled WGS sequence"/>
</dbReference>
<dbReference type="NCBIfam" id="TIGR00004">
    <property type="entry name" value="Rid family detoxifying hydrolase"/>
    <property type="match status" value="1"/>
</dbReference>
<name>A0ABP9DJE8_9BACT</name>
<evidence type="ECO:0000313" key="3">
    <source>
        <dbReference type="Proteomes" id="UP001500298"/>
    </source>
</evidence>
<dbReference type="Gene3D" id="3.30.1330.40">
    <property type="entry name" value="RutC-like"/>
    <property type="match status" value="1"/>
</dbReference>
<dbReference type="EMBL" id="BAABJX010000055">
    <property type="protein sequence ID" value="GAA4847090.1"/>
    <property type="molecule type" value="Genomic_DNA"/>
</dbReference>
<comment type="caution">
    <text evidence="2">The sequence shown here is derived from an EMBL/GenBank/DDBJ whole genome shotgun (WGS) entry which is preliminary data.</text>
</comment>